<keyword evidence="3 16" id="KW-0997">Cell inner membrane</keyword>
<keyword evidence="14 16" id="KW-0131">Cell cycle</keyword>
<feature type="domain" description="Penicillin-binding protein dimerisation" evidence="18">
    <location>
        <begin position="68"/>
        <end position="219"/>
    </location>
</feature>
<comment type="subcellular location">
    <subcellularLocation>
        <location evidence="16">Cell inner membrane</location>
        <topology evidence="16">Single-pass membrane protein</topology>
    </subcellularLocation>
    <subcellularLocation>
        <location evidence="1">Membrane</location>
    </subcellularLocation>
</comment>
<feature type="active site" description="Acyl-ester intermediate" evidence="16">
    <location>
        <position position="306"/>
    </location>
</feature>
<evidence type="ECO:0000256" key="7">
    <source>
        <dbReference type="ARBA" id="ARBA00022692"/>
    </source>
</evidence>
<proteinExistence type="inferred from homology"/>
<dbReference type="Proteomes" id="UP000198773">
    <property type="component" value="Unassembled WGS sequence"/>
</dbReference>
<keyword evidence="9 16" id="KW-0133">Cell shape</keyword>
<evidence type="ECO:0000256" key="13">
    <source>
        <dbReference type="ARBA" id="ARBA00023210"/>
    </source>
</evidence>
<protein>
    <recommendedName>
        <fullName evidence="16">Peptidoglycan D,D-transpeptidase FtsI</fullName>
        <ecNumber evidence="16">3.4.16.4</ecNumber>
    </recommendedName>
    <alternativeName>
        <fullName evidence="16">Penicillin-binding protein 3</fullName>
        <shortName evidence="16">PBP-3</shortName>
    </alternativeName>
</protein>
<evidence type="ECO:0000313" key="20">
    <source>
        <dbReference type="Proteomes" id="UP000198773"/>
    </source>
</evidence>
<dbReference type="GO" id="GO:0071555">
    <property type="term" value="P:cell wall organization"/>
    <property type="evidence" value="ECO:0007669"/>
    <property type="project" value="UniProtKB-KW"/>
</dbReference>
<keyword evidence="4 16" id="KW-0132">Cell division</keyword>
<dbReference type="Pfam" id="PF03717">
    <property type="entry name" value="PBP_dimer"/>
    <property type="match status" value="1"/>
</dbReference>
<keyword evidence="20" id="KW-1185">Reference proteome</keyword>
<evidence type="ECO:0000256" key="8">
    <source>
        <dbReference type="ARBA" id="ARBA00022801"/>
    </source>
</evidence>
<dbReference type="Gene3D" id="3.90.1310.10">
    <property type="entry name" value="Penicillin-binding protein 2a (Domain 2)"/>
    <property type="match status" value="1"/>
</dbReference>
<dbReference type="GO" id="GO:0006508">
    <property type="term" value="P:proteolysis"/>
    <property type="evidence" value="ECO:0007669"/>
    <property type="project" value="UniProtKB-KW"/>
</dbReference>
<evidence type="ECO:0000256" key="5">
    <source>
        <dbReference type="ARBA" id="ARBA00022645"/>
    </source>
</evidence>
<evidence type="ECO:0000313" key="19">
    <source>
        <dbReference type="EMBL" id="SEA81149.1"/>
    </source>
</evidence>
<dbReference type="GO" id="GO:0009252">
    <property type="term" value="P:peptidoglycan biosynthetic process"/>
    <property type="evidence" value="ECO:0007669"/>
    <property type="project" value="UniProtKB-UniRule"/>
</dbReference>
<dbReference type="PANTHER" id="PTHR30627:SF1">
    <property type="entry name" value="PEPTIDOGLYCAN D,D-TRANSPEPTIDASE FTSI"/>
    <property type="match status" value="1"/>
</dbReference>
<dbReference type="GO" id="GO:0008360">
    <property type="term" value="P:regulation of cell shape"/>
    <property type="evidence" value="ECO:0007669"/>
    <property type="project" value="UniProtKB-KW"/>
</dbReference>
<evidence type="ECO:0000256" key="16">
    <source>
        <dbReference type="HAMAP-Rule" id="MF_02080"/>
    </source>
</evidence>
<dbReference type="STRING" id="152573.SAMN04488051_106268"/>
<dbReference type="InterPro" id="IPR036138">
    <property type="entry name" value="PBP_dimer_sf"/>
</dbReference>
<name>A0A1H4E8M7_ALKAM</name>
<dbReference type="HAMAP" id="MF_02080">
    <property type="entry name" value="FtsI_transpept"/>
    <property type="match status" value="1"/>
</dbReference>
<keyword evidence="13 16" id="KW-0717">Septation</keyword>
<evidence type="ECO:0000256" key="6">
    <source>
        <dbReference type="ARBA" id="ARBA00022670"/>
    </source>
</evidence>
<keyword evidence="8 16" id="KW-0378">Hydrolase</keyword>
<dbReference type="GO" id="GO:0043093">
    <property type="term" value="P:FtsZ-dependent cytokinesis"/>
    <property type="evidence" value="ECO:0007669"/>
    <property type="project" value="UniProtKB-UniRule"/>
</dbReference>
<comment type="catalytic activity">
    <reaction evidence="16">
        <text>Preferential cleavage: (Ac)2-L-Lys-D-Ala-|-D-Ala. Also transpeptidation of peptidyl-alanyl moieties that are N-acyl substituents of D-alanine.</text>
        <dbReference type="EC" id="3.4.16.4"/>
    </reaction>
</comment>
<dbReference type="Gene3D" id="3.40.710.10">
    <property type="entry name" value="DD-peptidase/beta-lactamase superfamily"/>
    <property type="match status" value="1"/>
</dbReference>
<keyword evidence="15 16" id="KW-0961">Cell wall biogenesis/degradation</keyword>
<organism evidence="19 20">
    <name type="scientific">Alkalimonas amylolytica</name>
    <dbReference type="NCBI Taxonomy" id="152573"/>
    <lineage>
        <taxon>Bacteria</taxon>
        <taxon>Pseudomonadati</taxon>
        <taxon>Pseudomonadota</taxon>
        <taxon>Gammaproteobacteria</taxon>
        <taxon>Alkalimonas</taxon>
    </lineage>
</organism>
<dbReference type="EMBL" id="FNRM01000006">
    <property type="protein sequence ID" value="SEA81149.1"/>
    <property type="molecule type" value="Genomic_DNA"/>
</dbReference>
<accession>A0A1H4E8M7</accession>
<dbReference type="Gene3D" id="3.30.450.330">
    <property type="match status" value="1"/>
</dbReference>
<evidence type="ECO:0000256" key="15">
    <source>
        <dbReference type="ARBA" id="ARBA00023316"/>
    </source>
</evidence>
<evidence type="ECO:0000256" key="3">
    <source>
        <dbReference type="ARBA" id="ARBA00022519"/>
    </source>
</evidence>
<keyword evidence="10 16" id="KW-0573">Peptidoglycan synthesis</keyword>
<reference evidence="19 20" key="1">
    <citation type="submission" date="2016-10" db="EMBL/GenBank/DDBJ databases">
        <authorList>
            <person name="de Groot N.N."/>
        </authorList>
    </citation>
    <scope>NUCLEOTIDE SEQUENCE [LARGE SCALE GENOMIC DNA]</scope>
    <source>
        <strain evidence="19 20">CGMCC 1.3430</strain>
    </source>
</reference>
<evidence type="ECO:0000256" key="11">
    <source>
        <dbReference type="ARBA" id="ARBA00022989"/>
    </source>
</evidence>
<dbReference type="InterPro" id="IPR012338">
    <property type="entry name" value="Beta-lactam/transpept-like"/>
</dbReference>
<dbReference type="GO" id="GO:0000917">
    <property type="term" value="P:division septum assembly"/>
    <property type="evidence" value="ECO:0007669"/>
    <property type="project" value="UniProtKB-KW"/>
</dbReference>
<evidence type="ECO:0000256" key="4">
    <source>
        <dbReference type="ARBA" id="ARBA00022618"/>
    </source>
</evidence>
<dbReference type="InterPro" id="IPR001460">
    <property type="entry name" value="PCN-bd_Tpept"/>
</dbReference>
<keyword evidence="11 16" id="KW-1133">Transmembrane helix</keyword>
<evidence type="ECO:0000256" key="9">
    <source>
        <dbReference type="ARBA" id="ARBA00022960"/>
    </source>
</evidence>
<dbReference type="SUPFAM" id="SSF56519">
    <property type="entry name" value="Penicillin binding protein dimerisation domain"/>
    <property type="match status" value="1"/>
</dbReference>
<dbReference type="PANTHER" id="PTHR30627">
    <property type="entry name" value="PEPTIDOGLYCAN D,D-TRANSPEPTIDASE"/>
    <property type="match status" value="1"/>
</dbReference>
<evidence type="ECO:0000256" key="2">
    <source>
        <dbReference type="ARBA" id="ARBA00022475"/>
    </source>
</evidence>
<keyword evidence="7 16" id="KW-0812">Transmembrane</keyword>
<keyword evidence="12 16" id="KW-0472">Membrane</keyword>
<dbReference type="RefSeq" id="WP_091343624.1">
    <property type="nucleotide sequence ID" value="NZ_FNRM01000006.1"/>
</dbReference>
<dbReference type="UniPathway" id="UPA00219"/>
<dbReference type="EC" id="3.4.16.4" evidence="16"/>
<evidence type="ECO:0000256" key="1">
    <source>
        <dbReference type="ARBA" id="ARBA00004370"/>
    </source>
</evidence>
<feature type="transmembrane region" description="Helical" evidence="16">
    <location>
        <begin position="21"/>
        <end position="43"/>
    </location>
</feature>
<dbReference type="InterPro" id="IPR037532">
    <property type="entry name" value="FtsI_transpept"/>
</dbReference>
<dbReference type="GO" id="GO:0005886">
    <property type="term" value="C:plasma membrane"/>
    <property type="evidence" value="ECO:0007669"/>
    <property type="project" value="UniProtKB-SubCell"/>
</dbReference>
<dbReference type="GO" id="GO:0009002">
    <property type="term" value="F:serine-type D-Ala-D-Ala carboxypeptidase activity"/>
    <property type="evidence" value="ECO:0007669"/>
    <property type="project" value="UniProtKB-UniRule"/>
</dbReference>
<dbReference type="SUPFAM" id="SSF56601">
    <property type="entry name" value="beta-lactamase/transpeptidase-like"/>
    <property type="match status" value="1"/>
</dbReference>
<dbReference type="Pfam" id="PF00905">
    <property type="entry name" value="Transpeptidase"/>
    <property type="match status" value="1"/>
</dbReference>
<evidence type="ECO:0000256" key="14">
    <source>
        <dbReference type="ARBA" id="ARBA00023306"/>
    </source>
</evidence>
<dbReference type="GO" id="GO:0008955">
    <property type="term" value="F:peptidoglycan glycosyltransferase activity"/>
    <property type="evidence" value="ECO:0007669"/>
    <property type="project" value="InterPro"/>
</dbReference>
<comment type="function">
    <text evidence="16">Catalyzes cross-linking of the peptidoglycan cell wall at the division septum.</text>
</comment>
<keyword evidence="6 16" id="KW-0645">Protease</keyword>
<evidence type="ECO:0000256" key="10">
    <source>
        <dbReference type="ARBA" id="ARBA00022984"/>
    </source>
</evidence>
<comment type="pathway">
    <text evidence="16">Cell wall biogenesis; peptidoglycan biosynthesis.</text>
</comment>
<keyword evidence="2 16" id="KW-1003">Cell membrane</keyword>
<evidence type="ECO:0000256" key="12">
    <source>
        <dbReference type="ARBA" id="ARBA00023136"/>
    </source>
</evidence>
<gene>
    <name evidence="16" type="primary">ftsI</name>
    <name evidence="19" type="ORF">SAMN04488051_106268</name>
</gene>
<evidence type="ECO:0000259" key="17">
    <source>
        <dbReference type="Pfam" id="PF00905"/>
    </source>
</evidence>
<dbReference type="AlphaFoldDB" id="A0A1H4E8M7"/>
<keyword evidence="5 16" id="KW-0121">Carboxypeptidase</keyword>
<evidence type="ECO:0000259" key="18">
    <source>
        <dbReference type="Pfam" id="PF03717"/>
    </source>
</evidence>
<dbReference type="OrthoDB" id="9766847at2"/>
<dbReference type="InterPro" id="IPR005311">
    <property type="entry name" value="PBP_dimer"/>
</dbReference>
<comment type="similarity">
    <text evidence="16">Belongs to the transpeptidase family. FtsI subfamily.</text>
</comment>
<dbReference type="InterPro" id="IPR050515">
    <property type="entry name" value="Beta-lactam/transpept"/>
</dbReference>
<feature type="domain" description="Penicillin-binding protein transpeptidase" evidence="17">
    <location>
        <begin position="259"/>
        <end position="555"/>
    </location>
</feature>
<sequence length="583" mass="63623">MSRAAQKQHAKRNQTPGIVGWRFVFVMLALASVFVVLVARAAYLQVLEPEMLVTQGDLRSLRVTSNTVLRGMILDRHGEELAVSVPVQAIWADPKVVLERGSQQDLRRWEALAEGLNMTAEQLNNRIGSDSRRRFVYLQRQVSPAAVDYIRRLNVPGVYFRQESRRFYPAGEVTAHLIGFTDIDDVGVEGIERRYNALLTGTAGRTLVRRDAKGRDIEVLEREDAQQPRNLQLSIDQRIQSVAYRELKKAVLTYGATSGSVVIVDVHSGEVLAMANSPSFNPNNRRNTPVHHFRNRAITDMFEPGSTIKPLPILAALEFGSADLNTVIDTAPGMLRVGGSWVRDVGSNNGKLDLTGIMQKSSNIGVTKLALSMPHQHLLDLYFSMGLGSDTGLNLTGESSGMLSHRNRWSDHELASLSFGYNLSVTAVQLARMYAAIGNGGILRPLTIIKSEQGLPGERVLSPDYAQAMLDMMEAVIEPGGTATRGRVDGYRVGGKTGTTRKAVAGGYGDDYVASFAGVAPISNPRFATVVVLNEPASDYYHGGEIAAPVFANIMNSVLRLKNITPDADGVRISKRKGGRDAG</sequence>
<dbReference type="GO" id="GO:0008658">
    <property type="term" value="F:penicillin binding"/>
    <property type="evidence" value="ECO:0007669"/>
    <property type="project" value="InterPro"/>
</dbReference>